<feature type="region of interest" description="Disordered" evidence="3">
    <location>
        <begin position="56"/>
        <end position="99"/>
    </location>
</feature>
<sequence>MSPGSSEGELARIEENRKNNQILEGLRDQIFRLRQKNAMAVSVPNISVAPSVVHFDDDTDELDNGGENGRRSARRKRRRVTLLNGHRHRSAPEDDYSSGDNDYLNEEALHILNSQLNAERMRRDTYEEMIHLLRDENDSALRANDALRRDLREMHNAMGEVKNMYERDLDRQRSENTRFKNQVQMQQRKLLSLWKAFCAVKREARELQTTASLGVERQKAEFVRCATMLLGHIKNLEDRNHHISSVIDRHKRESQEDTKKIVDELREREIIHEKEIIKRTHEVESLKEEVSRLKSEKSEMEKEIEDIALITRDTKDEDRFRTRSDAARKIRRKMAMQKSELDEAKETLRRRDIELERIKNNLENLEKQEKDRREKENKEIMEDKHRDLTIAALGRELKRAEERAKFLEEERNSRDEVIRHLEETIGNMQRSQKEFIDETMKRHRDELKERDDMRQREINSMTEEDKERRKKEQTERDRLNKEIEEARESLRNSKSEEVALRIKVEEKDRKVSHLEDEISRLKRELDMEKERRDESDKELEHSRNQIEQLESEYEDLQKQFVETSASVIAMQEENKLMQEQLTEARNESGTLEEEADQAKAAELELTEASITDLSCEKIDFQKLEISKSKVSELDAELKEVTKRKDELELDLEKFEDLNGRMFNDMTHLKNEFAKKEEERLNAIRELNDMKRDKELAVDEVRSMVVEIEAIKHQMEENQSKIKEKNDEKVQIEALLEDFRANFDRLTMESKQKDATAESLKEQITSLESELLRKAREISEDEEKRRLAERQKRDTEEKGETERRHKEELEKIRFEKIIEETETRLKTITEKHEILLESEAKWKSQVDELKLAVEKEREEKQRMISRIQEEVEEDNDKWAAKIKEEKDRYEAEEARLRAEIRKLIEEIGAKSDKESELRVLLEKAKAECDTMKMKLEEMERVEFEQKEALSRKEEANDEIVKRLRAELEASNNELLKIRMQNEELKRRIDNFDGELAQMKSIIEQSRPSLVRVFILETSIALRETKHTLEVMTRKAEDEEKRRKELENKLELVTHKLKIIEREYADKQAKAESSGGLIKKMEKDTGEIIEELNREKGKARKPRR</sequence>
<feature type="compositionally biased region" description="Basic residues" evidence="3">
    <location>
        <begin position="71"/>
        <end position="89"/>
    </location>
</feature>
<dbReference type="Pfam" id="PF15035">
    <property type="entry name" value="Rootletin"/>
    <property type="match status" value="1"/>
</dbReference>
<reference evidence="5 6" key="1">
    <citation type="journal article" date="2017" name="Curr. Biol.">
        <title>Genome architecture and evolution of a unichromosomal asexual nematode.</title>
        <authorList>
            <person name="Fradin H."/>
            <person name="Zegar C."/>
            <person name="Gutwein M."/>
            <person name="Lucas J."/>
            <person name="Kovtun M."/>
            <person name="Corcoran D."/>
            <person name="Baugh L.R."/>
            <person name="Kiontke K."/>
            <person name="Gunsalus K."/>
            <person name="Fitch D.H."/>
            <person name="Piano F."/>
        </authorList>
    </citation>
    <scope>NUCLEOTIDE SEQUENCE [LARGE SCALE GENOMIC DNA]</scope>
    <source>
        <strain evidence="5">PF1309</strain>
    </source>
</reference>
<keyword evidence="6" id="KW-1185">Reference proteome</keyword>
<evidence type="ECO:0000313" key="5">
    <source>
        <dbReference type="EMBL" id="PAV87492.1"/>
    </source>
</evidence>
<feature type="region of interest" description="Disordered" evidence="3">
    <location>
        <begin position="428"/>
        <end position="545"/>
    </location>
</feature>
<evidence type="ECO:0000256" key="2">
    <source>
        <dbReference type="SAM" id="Coils"/>
    </source>
</evidence>
<organism evidence="5 6">
    <name type="scientific">Diploscapter pachys</name>
    <dbReference type="NCBI Taxonomy" id="2018661"/>
    <lineage>
        <taxon>Eukaryota</taxon>
        <taxon>Metazoa</taxon>
        <taxon>Ecdysozoa</taxon>
        <taxon>Nematoda</taxon>
        <taxon>Chromadorea</taxon>
        <taxon>Rhabditida</taxon>
        <taxon>Rhabditina</taxon>
        <taxon>Rhabditomorpha</taxon>
        <taxon>Rhabditoidea</taxon>
        <taxon>Rhabditidae</taxon>
        <taxon>Diploscapter</taxon>
    </lineage>
</organism>
<gene>
    <name evidence="5" type="ORF">WR25_18620</name>
</gene>
<evidence type="ECO:0000259" key="4">
    <source>
        <dbReference type="Pfam" id="PF15035"/>
    </source>
</evidence>
<feature type="region of interest" description="Disordered" evidence="3">
    <location>
        <begin position="777"/>
        <end position="805"/>
    </location>
</feature>
<dbReference type="STRING" id="2018661.A0A2A2LMP5"/>
<feature type="compositionally biased region" description="Basic and acidic residues" evidence="3">
    <location>
        <begin position="431"/>
        <end position="544"/>
    </location>
</feature>
<evidence type="ECO:0000256" key="3">
    <source>
        <dbReference type="SAM" id="MobiDB-lite"/>
    </source>
</evidence>
<dbReference type="AlphaFoldDB" id="A0A2A2LMP5"/>
<feature type="coiled-coil region" evidence="2">
    <location>
        <begin position="233"/>
        <end position="417"/>
    </location>
</feature>
<dbReference type="Proteomes" id="UP000218231">
    <property type="component" value="Unassembled WGS sequence"/>
</dbReference>
<evidence type="ECO:0000256" key="1">
    <source>
        <dbReference type="ARBA" id="ARBA00023054"/>
    </source>
</evidence>
<keyword evidence="1 2" id="KW-0175">Coiled coil</keyword>
<feature type="coiled-coil region" evidence="2">
    <location>
        <begin position="130"/>
        <end position="189"/>
    </location>
</feature>
<feature type="domain" description="Rootletin-like coiled-coil" evidence="4">
    <location>
        <begin position="112"/>
        <end position="225"/>
    </location>
</feature>
<proteinExistence type="predicted"/>
<name>A0A2A2LMP5_9BILA</name>
<dbReference type="EMBL" id="LIAE01006566">
    <property type="protein sequence ID" value="PAV87492.1"/>
    <property type="molecule type" value="Genomic_DNA"/>
</dbReference>
<dbReference type="OrthoDB" id="3549872at2759"/>
<evidence type="ECO:0000313" key="6">
    <source>
        <dbReference type="Proteomes" id="UP000218231"/>
    </source>
</evidence>
<accession>A0A2A2LMP5</accession>
<comment type="caution">
    <text evidence="5">The sequence shown here is derived from an EMBL/GenBank/DDBJ whole genome shotgun (WGS) entry which is preliminary data.</text>
</comment>
<protein>
    <recommendedName>
        <fullName evidence="4">Rootletin-like coiled-coil domain-containing protein</fullName>
    </recommendedName>
</protein>
<dbReference type="InterPro" id="IPR055167">
    <property type="entry name" value="Rootletin-like_CC"/>
</dbReference>